<dbReference type="Pfam" id="PF14559">
    <property type="entry name" value="TPR_19"/>
    <property type="match status" value="1"/>
</dbReference>
<dbReference type="PANTHER" id="PTHR44591:SF3">
    <property type="entry name" value="RESPONSE REGULATORY DOMAIN-CONTAINING PROTEIN"/>
    <property type="match status" value="1"/>
</dbReference>
<dbReference type="RefSeq" id="WP_394460583.1">
    <property type="nucleotide sequence ID" value="NZ_JBIGHZ010000003.1"/>
</dbReference>
<dbReference type="InterPro" id="IPR050595">
    <property type="entry name" value="Bact_response_regulator"/>
</dbReference>
<organism evidence="4 5">
    <name type="scientific">Roseateles rivi</name>
    <dbReference type="NCBI Taxonomy" id="3299028"/>
    <lineage>
        <taxon>Bacteria</taxon>
        <taxon>Pseudomonadati</taxon>
        <taxon>Pseudomonadota</taxon>
        <taxon>Betaproteobacteria</taxon>
        <taxon>Burkholderiales</taxon>
        <taxon>Sphaerotilaceae</taxon>
        <taxon>Roseateles</taxon>
    </lineage>
</organism>
<name>A0ABW7FVP8_9BURK</name>
<evidence type="ECO:0000256" key="2">
    <source>
        <dbReference type="PROSITE-ProRule" id="PRU00169"/>
    </source>
</evidence>
<dbReference type="Proteomes" id="UP001606099">
    <property type="component" value="Unassembled WGS sequence"/>
</dbReference>
<comment type="caution">
    <text evidence="4">The sequence shown here is derived from an EMBL/GenBank/DDBJ whole genome shotgun (WGS) entry which is preliminary data.</text>
</comment>
<feature type="domain" description="Response regulatory" evidence="3">
    <location>
        <begin position="12"/>
        <end position="132"/>
    </location>
</feature>
<dbReference type="SUPFAM" id="SSF52172">
    <property type="entry name" value="CheY-like"/>
    <property type="match status" value="1"/>
</dbReference>
<dbReference type="SMART" id="SM00448">
    <property type="entry name" value="REC"/>
    <property type="match status" value="1"/>
</dbReference>
<proteinExistence type="predicted"/>
<evidence type="ECO:0000259" key="3">
    <source>
        <dbReference type="PROSITE" id="PS50110"/>
    </source>
</evidence>
<dbReference type="Pfam" id="PF00072">
    <property type="entry name" value="Response_reg"/>
    <property type="match status" value="1"/>
</dbReference>
<dbReference type="Gene3D" id="1.25.40.10">
    <property type="entry name" value="Tetratricopeptide repeat domain"/>
    <property type="match status" value="1"/>
</dbReference>
<reference evidence="4 5" key="1">
    <citation type="submission" date="2024-08" db="EMBL/GenBank/DDBJ databases">
        <authorList>
            <person name="Lu H."/>
        </authorList>
    </citation>
    <scope>NUCLEOTIDE SEQUENCE [LARGE SCALE GENOMIC DNA]</scope>
    <source>
        <strain evidence="4 5">BYS180W</strain>
    </source>
</reference>
<feature type="modified residue" description="4-aspartylphosphate" evidence="2">
    <location>
        <position position="62"/>
    </location>
</feature>
<gene>
    <name evidence="4" type="ORF">ACG0Z6_09085</name>
</gene>
<dbReference type="Gene3D" id="3.40.50.2300">
    <property type="match status" value="1"/>
</dbReference>
<dbReference type="SUPFAM" id="SSF48452">
    <property type="entry name" value="TPR-like"/>
    <property type="match status" value="1"/>
</dbReference>
<dbReference type="InterPro" id="IPR001789">
    <property type="entry name" value="Sig_transdc_resp-reg_receiver"/>
</dbReference>
<evidence type="ECO:0000313" key="5">
    <source>
        <dbReference type="Proteomes" id="UP001606099"/>
    </source>
</evidence>
<accession>A0ABW7FVP8</accession>
<dbReference type="EMBL" id="JBIGHZ010000003">
    <property type="protein sequence ID" value="MFG6448397.1"/>
    <property type="molecule type" value="Genomic_DNA"/>
</dbReference>
<sequence length="537" mass="60321">MVLLDEEISTASALIIDGNATSRSMLSAQLRDLGLNQVRQCTRIKDARLLLEAEHFDIVLCDYHFEHSEISGQDLLDELRREQLLPHKTVFLMITGQATYATVTEAAESALDGYIVKPYTSASLAEKLASARQRKRELGAIFNAMERKNYDLAAKLCMLRFQQRELYWQYSARIGAELLIRQDKLDDARRLYGAMIEAKPLPWARIGLARVDVAKGDYAAARRTMEALLQDDAEQADAHDVMSRVQMELGELTPALQAARQACSLTPGCLLRQQHLGALSFYCRQHPQAREQLERALAQGLRSKLFDWWTLGLVALLRYDARDSKLLRYAQEALTRLRQTHGDDARLLRLDLLMCALRALLEQRKDVAADQAAQLCAMTQGDELDLEGACMLLALQVRMQRQQLPLQGFEAHLPKLALRCCSAKSCTEVLVCMAEGDATIEQALRDAHGRIFNIAETAMRSVLQGQARAGVQLLIQQGGETRNPKLIDMAALVLRRYNDKIDDPDPLAQQIQQLQQRYVRSQGLRTARATGGLVLRA</sequence>
<dbReference type="PANTHER" id="PTHR44591">
    <property type="entry name" value="STRESS RESPONSE REGULATOR PROTEIN 1"/>
    <property type="match status" value="1"/>
</dbReference>
<evidence type="ECO:0000313" key="4">
    <source>
        <dbReference type="EMBL" id="MFG6448397.1"/>
    </source>
</evidence>
<keyword evidence="1 2" id="KW-0597">Phosphoprotein</keyword>
<dbReference type="PROSITE" id="PS50110">
    <property type="entry name" value="RESPONSE_REGULATORY"/>
    <property type="match status" value="1"/>
</dbReference>
<evidence type="ECO:0000256" key="1">
    <source>
        <dbReference type="ARBA" id="ARBA00022553"/>
    </source>
</evidence>
<dbReference type="InterPro" id="IPR011006">
    <property type="entry name" value="CheY-like_superfamily"/>
</dbReference>
<protein>
    <submittedName>
        <fullName evidence="4">Response regulator</fullName>
    </submittedName>
</protein>
<keyword evidence="5" id="KW-1185">Reference proteome</keyword>
<dbReference type="InterPro" id="IPR011990">
    <property type="entry name" value="TPR-like_helical_dom_sf"/>
</dbReference>